<feature type="region of interest" description="Disordered" evidence="1">
    <location>
        <begin position="97"/>
        <end position="132"/>
    </location>
</feature>
<dbReference type="EMBL" id="QLTT01000003">
    <property type="protein sequence ID" value="RAS67293.1"/>
    <property type="molecule type" value="Genomic_DNA"/>
</dbReference>
<accession>A0ABX9EBL8</accession>
<protein>
    <submittedName>
        <fullName evidence="2">Uncharacterized protein</fullName>
    </submittedName>
</protein>
<evidence type="ECO:0000256" key="1">
    <source>
        <dbReference type="SAM" id="MobiDB-lite"/>
    </source>
</evidence>
<evidence type="ECO:0000313" key="2">
    <source>
        <dbReference type="EMBL" id="RAS67293.1"/>
    </source>
</evidence>
<keyword evidence="3" id="KW-1185">Reference proteome</keyword>
<feature type="region of interest" description="Disordered" evidence="1">
    <location>
        <begin position="1"/>
        <end position="77"/>
    </location>
</feature>
<evidence type="ECO:0000313" key="3">
    <source>
        <dbReference type="Proteomes" id="UP000248714"/>
    </source>
</evidence>
<name>A0ABX9EBL8_9PSEU</name>
<feature type="compositionally biased region" description="Low complexity" evidence="1">
    <location>
        <begin position="63"/>
        <end position="75"/>
    </location>
</feature>
<reference evidence="2 3" key="1">
    <citation type="submission" date="2018-06" db="EMBL/GenBank/DDBJ databases">
        <title>Genomic Encyclopedia of Type Strains, Phase IV (KMG-IV): sequencing the most valuable type-strain genomes for metagenomic binning, comparative biology and taxonomic classification.</title>
        <authorList>
            <person name="Goeker M."/>
        </authorList>
    </citation>
    <scope>NUCLEOTIDE SEQUENCE [LARGE SCALE GENOMIC DNA]</scope>
    <source>
        <strain evidence="2 3">DSM 45479</strain>
    </source>
</reference>
<gene>
    <name evidence="2" type="ORF">C8D87_103632</name>
</gene>
<feature type="compositionally biased region" description="Polar residues" evidence="1">
    <location>
        <begin position="1"/>
        <end position="13"/>
    </location>
</feature>
<sequence>MTTQEVDTSSGSATLHGCQPPSTSAADPAGNRTRNTVSTSGIGAVANSNEVTTPKLPPPPPRNAQNSSDSQASDAVTTRLSTVTILAARSLSQTRPYVRCVQPRPPPRVNPAMPTDWQLPSGRHRPAAVSAE</sequence>
<feature type="compositionally biased region" description="Polar residues" evidence="1">
    <location>
        <begin position="32"/>
        <end position="52"/>
    </location>
</feature>
<organism evidence="2 3">
    <name type="scientific">Lentzea atacamensis</name>
    <dbReference type="NCBI Taxonomy" id="531938"/>
    <lineage>
        <taxon>Bacteria</taxon>
        <taxon>Bacillati</taxon>
        <taxon>Actinomycetota</taxon>
        <taxon>Actinomycetes</taxon>
        <taxon>Pseudonocardiales</taxon>
        <taxon>Pseudonocardiaceae</taxon>
        <taxon>Lentzea</taxon>
    </lineage>
</organism>
<proteinExistence type="predicted"/>
<dbReference type="Proteomes" id="UP000248714">
    <property type="component" value="Unassembled WGS sequence"/>
</dbReference>
<comment type="caution">
    <text evidence="2">The sequence shown here is derived from an EMBL/GenBank/DDBJ whole genome shotgun (WGS) entry which is preliminary data.</text>
</comment>